<reference evidence="1" key="1">
    <citation type="submission" date="2022-06" db="EMBL/GenBank/DDBJ databases">
        <title>Vallitalea longa sp. nov., an anaerobic bacterium isolated from marine sediment.</title>
        <authorList>
            <person name="Hirano S."/>
            <person name="Terahara T."/>
            <person name="Mori K."/>
            <person name="Hamada M."/>
            <person name="Matsumoto R."/>
            <person name="Kobayashi T."/>
        </authorList>
    </citation>
    <scope>NUCLEOTIDE SEQUENCE</scope>
    <source>
        <strain evidence="1">SH18-1</strain>
    </source>
</reference>
<dbReference type="RefSeq" id="WP_281814109.1">
    <property type="nucleotide sequence ID" value="NZ_BRLB01000002.1"/>
</dbReference>
<name>A0A9W5Y8C6_9FIRM</name>
<evidence type="ECO:0000313" key="1">
    <source>
        <dbReference type="EMBL" id="GKX29032.1"/>
    </source>
</evidence>
<gene>
    <name evidence="1" type="ORF">SH1V18_15120</name>
</gene>
<dbReference type="Proteomes" id="UP001144256">
    <property type="component" value="Unassembled WGS sequence"/>
</dbReference>
<dbReference type="EMBL" id="BRLB01000002">
    <property type="protein sequence ID" value="GKX29032.1"/>
    <property type="molecule type" value="Genomic_DNA"/>
</dbReference>
<keyword evidence="2" id="KW-1185">Reference proteome</keyword>
<comment type="caution">
    <text evidence="1">The sequence shown here is derived from an EMBL/GenBank/DDBJ whole genome shotgun (WGS) entry which is preliminary data.</text>
</comment>
<proteinExistence type="predicted"/>
<evidence type="ECO:0000313" key="2">
    <source>
        <dbReference type="Proteomes" id="UP001144256"/>
    </source>
</evidence>
<sequence>MNINIKIEGGYQCTVKHSTYENEIYHLTITKDGELIKSCSIGESTTGRAVEVAEMELHKTKFLKDNNRFIELFTILGANGMDLVEFIKNDLKLFKDCECLDGLADLIEEELSCANE</sequence>
<dbReference type="AlphaFoldDB" id="A0A9W5Y8C6"/>
<organism evidence="1 2">
    <name type="scientific">Vallitalea longa</name>
    <dbReference type="NCBI Taxonomy" id="2936439"/>
    <lineage>
        <taxon>Bacteria</taxon>
        <taxon>Bacillati</taxon>
        <taxon>Bacillota</taxon>
        <taxon>Clostridia</taxon>
        <taxon>Lachnospirales</taxon>
        <taxon>Vallitaleaceae</taxon>
        <taxon>Vallitalea</taxon>
    </lineage>
</organism>
<accession>A0A9W5Y8C6</accession>
<protein>
    <submittedName>
        <fullName evidence="1">Uncharacterized protein</fullName>
    </submittedName>
</protein>